<dbReference type="InterPro" id="IPR000156">
    <property type="entry name" value="Ran_bind_dom"/>
</dbReference>
<feature type="compositionally biased region" description="Low complexity" evidence="7">
    <location>
        <begin position="1298"/>
        <end position="1315"/>
    </location>
</feature>
<keyword evidence="3 5" id="KW-0863">Zinc-finger</keyword>
<comment type="caution">
    <text evidence="10">The sequence shown here is derived from an EMBL/GenBank/DDBJ whole genome shotgun (WGS) entry which is preliminary data.</text>
</comment>
<evidence type="ECO:0000256" key="3">
    <source>
        <dbReference type="ARBA" id="ARBA00022771"/>
    </source>
</evidence>
<dbReference type="Pfam" id="PF00638">
    <property type="entry name" value="Ran_BP1"/>
    <property type="match status" value="3"/>
</dbReference>
<feature type="compositionally biased region" description="Basic and acidic residues" evidence="7">
    <location>
        <begin position="1592"/>
        <end position="1601"/>
    </location>
</feature>
<dbReference type="Gene3D" id="1.25.40.10">
    <property type="entry name" value="Tetratricopeptide repeat domain"/>
    <property type="match status" value="1"/>
</dbReference>
<keyword evidence="6" id="KW-0175">Coiled coil</keyword>
<feature type="region of interest" description="Disordered" evidence="7">
    <location>
        <begin position="2232"/>
        <end position="2278"/>
    </location>
</feature>
<evidence type="ECO:0000256" key="1">
    <source>
        <dbReference type="ARBA" id="ARBA00022553"/>
    </source>
</evidence>
<feature type="compositionally biased region" description="Low complexity" evidence="7">
    <location>
        <begin position="1914"/>
        <end position="1926"/>
    </location>
</feature>
<feature type="region of interest" description="Disordered" evidence="7">
    <location>
        <begin position="2083"/>
        <end position="2111"/>
    </location>
</feature>
<evidence type="ECO:0000259" key="9">
    <source>
        <dbReference type="PROSITE" id="PS50199"/>
    </source>
</evidence>
<keyword evidence="1" id="KW-0597">Phosphoprotein</keyword>
<feature type="compositionally biased region" description="Low complexity" evidence="7">
    <location>
        <begin position="1798"/>
        <end position="1816"/>
    </location>
</feature>
<feature type="compositionally biased region" description="Basic and acidic residues" evidence="7">
    <location>
        <begin position="2183"/>
        <end position="2199"/>
    </location>
</feature>
<dbReference type="Gene3D" id="2.30.29.30">
    <property type="entry name" value="Pleckstrin-homology domain (PH domain)/Phosphotyrosine-binding domain (PTB)"/>
    <property type="match status" value="3"/>
</dbReference>
<feature type="domain" description="RanBD1" evidence="8">
    <location>
        <begin position="2283"/>
        <end position="2417"/>
    </location>
</feature>
<evidence type="ECO:0000313" key="10">
    <source>
        <dbReference type="EMBL" id="KAK7467892.1"/>
    </source>
</evidence>
<feature type="compositionally biased region" description="Polar residues" evidence="7">
    <location>
        <begin position="2091"/>
        <end position="2107"/>
    </location>
</feature>
<organism evidence="10 11">
    <name type="scientific">Batillaria attramentaria</name>
    <dbReference type="NCBI Taxonomy" id="370345"/>
    <lineage>
        <taxon>Eukaryota</taxon>
        <taxon>Metazoa</taxon>
        <taxon>Spiralia</taxon>
        <taxon>Lophotrochozoa</taxon>
        <taxon>Mollusca</taxon>
        <taxon>Gastropoda</taxon>
        <taxon>Caenogastropoda</taxon>
        <taxon>Sorbeoconcha</taxon>
        <taxon>Cerithioidea</taxon>
        <taxon>Batillariidae</taxon>
        <taxon>Batillaria</taxon>
    </lineage>
</organism>
<dbReference type="InterPro" id="IPR001876">
    <property type="entry name" value="Znf_RanBP2"/>
</dbReference>
<dbReference type="InterPro" id="IPR045255">
    <property type="entry name" value="RanBP1-like"/>
</dbReference>
<dbReference type="GO" id="GO:0008270">
    <property type="term" value="F:zinc ion binding"/>
    <property type="evidence" value="ECO:0007669"/>
    <property type="project" value="UniProtKB-KW"/>
</dbReference>
<keyword evidence="2" id="KW-0479">Metal-binding</keyword>
<feature type="domain" description="RanBP2-type" evidence="9">
    <location>
        <begin position="1704"/>
        <end position="1733"/>
    </location>
</feature>
<dbReference type="PANTHER" id="PTHR23138:SF87">
    <property type="entry name" value="E3 SUMO-PROTEIN LIGASE RANBP2"/>
    <property type="match status" value="1"/>
</dbReference>
<name>A0ABD0JA80_9CAEN</name>
<dbReference type="SUPFAM" id="SSF48452">
    <property type="entry name" value="TPR-like"/>
    <property type="match status" value="1"/>
</dbReference>
<dbReference type="SMART" id="SM00547">
    <property type="entry name" value="ZnF_RBZ"/>
    <property type="match status" value="2"/>
</dbReference>
<feature type="compositionally biased region" description="Polar residues" evidence="7">
    <location>
        <begin position="846"/>
        <end position="856"/>
    </location>
</feature>
<sequence length="2421" mass="267535">MFRRKQDVDRHVSSILGRIKQERERNAKGYQIARLYFEVGEYETARRYLASFLSVRETVPQAYRLLGQIEEAVGNKENAVEAYKRFLEFGGSGKEVVLRICELYCDIGVDPGKGKYWLEKAEQQFPQSDIVFRLKEKLLAAAQGPSNDEELEQLISSELVKKPQDVKLRIKLLRCYLASDRFEQAYTNAVETDRTTAFASSLEWYECLLEVFRAYQVSKDTSSDFVYTFHYLVVLNNLTYLRLCHKDVVESAEGLHLFDLAVQSAVKMTSPNEEWDALIAEMQGQLFFLAGTLLLKRAQKGSFMWNDVRPLAAVFYLLCQTIPTIDAQATWFVRPSHEREKMYAWMYKNSFFRISQSGHSLYQLCQGDPATWAQRLQQQCCSPVGQEKVFKVVFTMREMWARSDESYLMNTHKYCNTTLNMPPRWQLYDVDRVAHTFHPESLSELVWLCLQQYSFGDPHQPDYNFKTFETLQYSVKNMENGATETLCQLDTEAFLYATVRCAALQVKEQQVAVDGDITRPPMLPLCLCKKLCTPDQEQWWQTAYSFYSNSIKDNFSKMRHILQRGLEVVRLVSVNHGMSTAMVVHLAKTFDAKVKSLKDGNHGIRGSTNQLACLEARAAFYWKHALTMLSRLEKNQRGPRPKMRMFDDGDDADQTLVAVQELLQDAKFASAVIAMREGRYEEAIKGFEKLTTPWASFYRAQIYKALAQQELEGGGKEESKRQKYTALIGQAREALYLTMDHLGGDKNHELNILLTRELDDVESKLQCFDWENENGDLDDMEDSALRTPVRHQNGHHDDVSHTHSTPNPTSSNMNMVQSLHKELTDTKETVKQMKLTSDSPLPPQRTAGSSPSTHTRPSPERLDAQIKSINYSQSQLFKTVLDRNEELIVMYRSVVDELQESNRQLKAALGENTTLMEQLKRALTENRDMVQSLHKELTDTKETVKQMKGLAAQHMAPGYLVGSPYQQQYPPYAAQPPPHLVPPGTNYRYPLLSAYPATRPTQPTSVRLSERPGGTAPSSFGKFRPEQYAGEELLTTPTSPYYVQPEAAHVISEWLQPGAAVAYSPQSQAAIPQPGYFASALRGQALQYAPATTATPATSLLMPGPGFFSVTPQQIPVIGAGAAKAPQTTQPITQVRPLEPASGVVQLFLGEAKLTTTAGETPSVEVRVIQDTDSKQGSIAVMKKGTQEVIANHNIAGIKVITSFTPNYFLWSIVSQSPEKRLDETFRVSFDNAELPKRMRAAVEKVIKDTGLEPQPSPVITSPAFAARSPGQIAAVSTPAVVSTPGLSVRAPQGMASTAVPATGTPTSTTPAAGPKTVFGGFTFSGTPVVKSGETSKEEKPKASPQFRLKESAIKPAASAFGTAAPTTVASGTATSGQTFVFGQASPASSLTFSGLSTGQSTTEAFKSSPAGFTPSTQPMFQKAGSPVKSPGGKDDEAVEEYEPNVDFKPVIELPELVEVKTGEEDETKVFAERVKLFRFDSDLNQWKERGIGELKILQLKGAPRFRVLMRREQVLKVCANHYISSDMKLTPLSASDRAWCYTASDYAEEEVKIEKFAVKFKNPEKAQEFKTVFEDCQRKLLAAEQGGAKAKTPEKAKDQPDGGQQKSLSEMFKPAEGSWECPGCLCRNNASVLRCPACQTVKPGAKPEDVKPAPAANPFASVGGGGFGGFKMGGAGEGDKNASAAGGVKPAATKSLSEMFKPAEGSWECTGCLCRNNANVLQCPACQTLKPGVKPEDVKAASVQSAPSGENPFAVTSGGAFGGFKLGATAAAGDKATPPAGGFKFGGQPLQKTGDTTSAPVAAANTQATASNRSSGFVFGSNSADSAKPSAEASRGGRGLLEQLLVSDDTPTTQPQQQPTETAGFSFNTAQSAEPPKSSGFQARLGQVTSPTSQAGAEAEKKDKGFQFTFSLTPQKSTPQKSQQQMPPPSPLSPQADEQGFYLNKEGEDSHIYFEPVVQLPDKVQVVTGEENETILFENRAKLYRFVGGEWKERGLGVFKILQHKETGRIRVLMRRDQVLKICCNHYITPELDLKPMPRSDGKAWIWYAMDFSESEGKMEQLAIRFRDAEIANNFKQVFDESREKMKTPSKVSAASSDPNQASARYTSPDAAAAASRKLFTDDGNDDDVIFLHEEKPTPEQIERARKLMLPDTFYLYENRPGCPGCIGCEDFDPSRSPAAHAQKEKSKAKEPEPKQEPHLPVQESMAKSTEGMMFGNAGGGLSFSALAASSTDDSAFGGSKDPSKPFHWSGAGQKLFGASPRGEGQGGGGDDDEVPPSNDIHFEPVIPLPELVKVQTGEEDWEPLFSQRAKVYRFDGTQWKERGIGEMKIMKHKEKLLFRVLQRREQVLKVACNHLITTEMTLKPMATSETAWCWVANDYTEGEPRTEQFAVKFKNMELAKEFKAKFEECQEKLRQSEHF</sequence>
<feature type="region of interest" description="Disordered" evidence="7">
    <location>
        <begin position="2177"/>
        <end position="2204"/>
    </location>
</feature>
<evidence type="ECO:0000256" key="6">
    <source>
        <dbReference type="SAM" id="Coils"/>
    </source>
</evidence>
<feature type="region of interest" description="Disordered" evidence="7">
    <location>
        <begin position="1000"/>
        <end position="1023"/>
    </location>
</feature>
<accession>A0ABD0JA80</accession>
<dbReference type="SUPFAM" id="SSF50729">
    <property type="entry name" value="PH domain-like"/>
    <property type="match status" value="3"/>
</dbReference>
<keyword evidence="11" id="KW-1185">Reference proteome</keyword>
<feature type="domain" description="RanBD1" evidence="8">
    <location>
        <begin position="1447"/>
        <end position="1583"/>
    </location>
</feature>
<dbReference type="Pfam" id="PF13432">
    <property type="entry name" value="TPR_16"/>
    <property type="match status" value="1"/>
</dbReference>
<feature type="coiled-coil region" evidence="6">
    <location>
        <begin position="898"/>
        <end position="936"/>
    </location>
</feature>
<feature type="region of interest" description="Disordered" evidence="7">
    <location>
        <begin position="1585"/>
        <end position="1608"/>
    </location>
</feature>
<evidence type="ECO:0000256" key="7">
    <source>
        <dbReference type="SAM" id="MobiDB-lite"/>
    </source>
</evidence>
<dbReference type="InterPro" id="IPR011990">
    <property type="entry name" value="TPR-like_helical_dom_sf"/>
</dbReference>
<feature type="region of interest" description="Disordered" evidence="7">
    <location>
        <begin position="829"/>
        <end position="860"/>
    </location>
</feature>
<dbReference type="InterPro" id="IPR011993">
    <property type="entry name" value="PH-like_dom_sf"/>
</dbReference>
<evidence type="ECO:0000313" key="11">
    <source>
        <dbReference type="Proteomes" id="UP001519460"/>
    </source>
</evidence>
<dbReference type="PROSITE" id="PS50199">
    <property type="entry name" value="ZF_RANBP2_2"/>
    <property type="match status" value="2"/>
</dbReference>
<evidence type="ECO:0000256" key="4">
    <source>
        <dbReference type="ARBA" id="ARBA00022833"/>
    </source>
</evidence>
<gene>
    <name evidence="10" type="ORF">BaRGS_00036867</name>
</gene>
<feature type="region of interest" description="Disordered" evidence="7">
    <location>
        <begin position="1781"/>
        <end position="1837"/>
    </location>
</feature>
<dbReference type="FunFam" id="2.30.29.30:FF:000018">
    <property type="entry name" value="E3 SUMO-protein ligase RanBP2"/>
    <property type="match status" value="3"/>
</dbReference>
<dbReference type="CDD" id="cd13179">
    <property type="entry name" value="RanBD_RanBP1"/>
    <property type="match status" value="1"/>
</dbReference>
<feature type="region of interest" description="Disordered" evidence="7">
    <location>
        <begin position="789"/>
        <end position="813"/>
    </location>
</feature>
<evidence type="ECO:0000259" key="8">
    <source>
        <dbReference type="PROSITE" id="PS50196"/>
    </source>
</evidence>
<feature type="region of interest" description="Disordered" evidence="7">
    <location>
        <begin position="1298"/>
        <end position="1318"/>
    </location>
</feature>
<proteinExistence type="predicted"/>
<dbReference type="Proteomes" id="UP001519460">
    <property type="component" value="Unassembled WGS sequence"/>
</dbReference>
<feature type="region of interest" description="Disordered" evidence="7">
    <location>
        <begin position="1394"/>
        <end position="1438"/>
    </location>
</feature>
<reference evidence="10 11" key="1">
    <citation type="journal article" date="2023" name="Sci. Data">
        <title>Genome assembly of the Korean intertidal mud-creeper Batillaria attramentaria.</title>
        <authorList>
            <person name="Patra A.K."/>
            <person name="Ho P.T."/>
            <person name="Jun S."/>
            <person name="Lee S.J."/>
            <person name="Kim Y."/>
            <person name="Won Y.J."/>
        </authorList>
    </citation>
    <scope>NUCLEOTIDE SEQUENCE [LARGE SCALE GENOMIC DNA]</scope>
    <source>
        <strain evidence="10">Wonlab-2016</strain>
    </source>
</reference>
<feature type="domain" description="RanBP2-type" evidence="9">
    <location>
        <begin position="1616"/>
        <end position="1645"/>
    </location>
</feature>
<dbReference type="PANTHER" id="PTHR23138">
    <property type="entry name" value="RAN BINDING PROTEIN"/>
    <property type="match status" value="1"/>
</dbReference>
<dbReference type="Gene3D" id="4.10.1060.10">
    <property type="entry name" value="Zinc finger, RanBP2-type"/>
    <property type="match status" value="2"/>
</dbReference>
<dbReference type="SMART" id="SM00160">
    <property type="entry name" value="RanBD"/>
    <property type="match status" value="3"/>
</dbReference>
<dbReference type="EMBL" id="JACVVK020000533">
    <property type="protein sequence ID" value="KAK7467892.1"/>
    <property type="molecule type" value="Genomic_DNA"/>
</dbReference>
<dbReference type="InterPro" id="IPR045256">
    <property type="entry name" value="RanBP1_RanBD"/>
</dbReference>
<feature type="region of interest" description="Disordered" evidence="7">
    <location>
        <begin position="1869"/>
        <end position="1939"/>
    </location>
</feature>
<feature type="compositionally biased region" description="Polar residues" evidence="7">
    <location>
        <begin position="1394"/>
        <end position="1406"/>
    </location>
</feature>
<dbReference type="InterPro" id="IPR036443">
    <property type="entry name" value="Znf_RanBP2_sf"/>
</dbReference>
<feature type="compositionally biased region" description="Low complexity" evidence="7">
    <location>
        <begin position="802"/>
        <end position="813"/>
    </location>
</feature>
<evidence type="ECO:0000256" key="5">
    <source>
        <dbReference type="PROSITE-ProRule" id="PRU00322"/>
    </source>
</evidence>
<protein>
    <submittedName>
        <fullName evidence="10">Uncharacterized protein</fullName>
    </submittedName>
</protein>
<dbReference type="PROSITE" id="PS01358">
    <property type="entry name" value="ZF_RANBP2_1"/>
    <property type="match status" value="2"/>
</dbReference>
<dbReference type="PROSITE" id="PS50196">
    <property type="entry name" value="RANBD1"/>
    <property type="match status" value="3"/>
</dbReference>
<keyword evidence="4" id="KW-0862">Zinc</keyword>
<feature type="domain" description="RanBD1" evidence="8">
    <location>
        <begin position="1954"/>
        <end position="2089"/>
    </location>
</feature>
<dbReference type="SUPFAM" id="SSF90209">
    <property type="entry name" value="Ran binding protein zinc finger-like"/>
    <property type="match status" value="1"/>
</dbReference>
<dbReference type="Pfam" id="PF00641">
    <property type="entry name" value="Zn_ribbon_RanBP"/>
    <property type="match status" value="2"/>
</dbReference>
<dbReference type="FunFam" id="4.10.1060.10:FF:000003">
    <property type="entry name" value="E3 SUMO-protein ligase RanBP2"/>
    <property type="match status" value="2"/>
</dbReference>
<evidence type="ECO:0000256" key="2">
    <source>
        <dbReference type="ARBA" id="ARBA00022723"/>
    </source>
</evidence>